<dbReference type="InterPro" id="IPR023214">
    <property type="entry name" value="HAD_sf"/>
</dbReference>
<evidence type="ECO:0000313" key="2">
    <source>
        <dbReference type="Proteomes" id="UP001500298"/>
    </source>
</evidence>
<dbReference type="Proteomes" id="UP001500298">
    <property type="component" value="Unassembled WGS sequence"/>
</dbReference>
<keyword evidence="2" id="KW-1185">Reference proteome</keyword>
<proteinExistence type="predicted"/>
<dbReference type="InterPro" id="IPR036412">
    <property type="entry name" value="HAD-like_sf"/>
</dbReference>
<comment type="caution">
    <text evidence="1">The sequence shown here is derived from an EMBL/GenBank/DDBJ whole genome shotgun (WGS) entry which is preliminary data.</text>
</comment>
<dbReference type="EMBL" id="BAABJX010000017">
    <property type="protein sequence ID" value="GAA4827044.1"/>
    <property type="molecule type" value="Genomic_DNA"/>
</dbReference>
<gene>
    <name evidence="1" type="ORF">GCM10023331_09780</name>
</gene>
<sequence>MAIDQQQASTLFCELGEEFVKVPNPNYVFPPYEIYALAKSKKEGLSELKAVVMDMDGTTTTTEELCIYSLEYMVRRMRGHLSKEAWEGLVEKDYPNIIGNSTTKHVEYLIDTYGDAFVEDEIQEGFLYAAAWTLALGKDEKRKEEVKLTLKKLGLQGFEDQDWRSLLALSKVEQIEILKQKFGGRMLPMDRALQLSVAIDIYYQKYHELLVEISQGNAEQVRKEVFGEGHTGKHLIEPMKGIGVLLPMMKGWLGKDIEALLPKFFEESALSLTEEEKQLATEKLIAYSVQFEQQPLKVGLVTSSIFYEADIVIREVFAVLQEWIETTALPQDKKTFIQQQLKDYHKVYDTFVTASDSSEIRLKPHRDLYSIALYQLGIAPEDFDKVAGFEDSQSGTIAIRAAGIGLCIAVPFAQTAGHDLGAATFVCSGGVPEVLLKHHLFLN</sequence>
<protein>
    <submittedName>
        <fullName evidence="1">Uncharacterized protein</fullName>
    </submittedName>
</protein>
<name>A0ABP9D3H4_9BACT</name>
<dbReference type="SUPFAM" id="SSF56784">
    <property type="entry name" value="HAD-like"/>
    <property type="match status" value="2"/>
</dbReference>
<accession>A0ABP9D3H4</accession>
<organism evidence="1 2">
    <name type="scientific">Algivirga pacifica</name>
    <dbReference type="NCBI Taxonomy" id="1162670"/>
    <lineage>
        <taxon>Bacteria</taxon>
        <taxon>Pseudomonadati</taxon>
        <taxon>Bacteroidota</taxon>
        <taxon>Cytophagia</taxon>
        <taxon>Cytophagales</taxon>
        <taxon>Flammeovirgaceae</taxon>
        <taxon>Algivirga</taxon>
    </lineage>
</organism>
<dbReference type="RefSeq" id="WP_345369686.1">
    <property type="nucleotide sequence ID" value="NZ_BAABJX010000017.1"/>
</dbReference>
<evidence type="ECO:0000313" key="1">
    <source>
        <dbReference type="EMBL" id="GAA4827044.1"/>
    </source>
</evidence>
<reference evidence="2" key="1">
    <citation type="journal article" date="2019" name="Int. J. Syst. Evol. Microbiol.">
        <title>The Global Catalogue of Microorganisms (GCM) 10K type strain sequencing project: providing services to taxonomists for standard genome sequencing and annotation.</title>
        <authorList>
            <consortium name="The Broad Institute Genomics Platform"/>
            <consortium name="The Broad Institute Genome Sequencing Center for Infectious Disease"/>
            <person name="Wu L."/>
            <person name="Ma J."/>
        </authorList>
    </citation>
    <scope>NUCLEOTIDE SEQUENCE [LARGE SCALE GENOMIC DNA]</scope>
    <source>
        <strain evidence="2">JCM 18326</strain>
    </source>
</reference>
<dbReference type="Gene3D" id="3.40.50.1000">
    <property type="entry name" value="HAD superfamily/HAD-like"/>
    <property type="match status" value="1"/>
</dbReference>